<evidence type="ECO:0000313" key="2">
    <source>
        <dbReference type="EMBL" id="PNX56527.1"/>
    </source>
</evidence>
<proteinExistence type="predicted"/>
<dbReference type="Proteomes" id="UP000236291">
    <property type="component" value="Unassembled WGS sequence"/>
</dbReference>
<organism evidence="2 3">
    <name type="scientific">Trifolium pratense</name>
    <name type="common">Red clover</name>
    <dbReference type="NCBI Taxonomy" id="57577"/>
    <lineage>
        <taxon>Eukaryota</taxon>
        <taxon>Viridiplantae</taxon>
        <taxon>Streptophyta</taxon>
        <taxon>Embryophyta</taxon>
        <taxon>Tracheophyta</taxon>
        <taxon>Spermatophyta</taxon>
        <taxon>Magnoliopsida</taxon>
        <taxon>eudicotyledons</taxon>
        <taxon>Gunneridae</taxon>
        <taxon>Pentapetalae</taxon>
        <taxon>rosids</taxon>
        <taxon>fabids</taxon>
        <taxon>Fabales</taxon>
        <taxon>Fabaceae</taxon>
        <taxon>Papilionoideae</taxon>
        <taxon>50 kb inversion clade</taxon>
        <taxon>NPAAA clade</taxon>
        <taxon>Hologalegina</taxon>
        <taxon>IRL clade</taxon>
        <taxon>Trifolieae</taxon>
        <taxon>Trifolium</taxon>
    </lineage>
</organism>
<comment type="caution">
    <text evidence="2">The sequence shown here is derived from an EMBL/GenBank/DDBJ whole genome shotgun (WGS) entry which is preliminary data.</text>
</comment>
<dbReference type="AlphaFoldDB" id="A0A2K3JR64"/>
<feature type="compositionally biased region" description="Basic and acidic residues" evidence="1">
    <location>
        <begin position="35"/>
        <end position="45"/>
    </location>
</feature>
<feature type="non-terminal residue" evidence="2">
    <location>
        <position position="151"/>
    </location>
</feature>
<evidence type="ECO:0000256" key="1">
    <source>
        <dbReference type="SAM" id="MobiDB-lite"/>
    </source>
</evidence>
<dbReference type="ExpressionAtlas" id="A0A2K3JR64">
    <property type="expression patterns" value="baseline"/>
</dbReference>
<name>A0A2K3JR64_TRIPR</name>
<reference evidence="2 3" key="2">
    <citation type="journal article" date="2017" name="Front. Plant Sci.">
        <title>Gene Classification and Mining of Molecular Markers Useful in Red Clover (Trifolium pratense) Breeding.</title>
        <authorList>
            <person name="Istvanek J."/>
            <person name="Dluhosova J."/>
            <person name="Dluhos P."/>
            <person name="Patkova L."/>
            <person name="Nedelnik J."/>
            <person name="Repkova J."/>
        </authorList>
    </citation>
    <scope>NUCLEOTIDE SEQUENCE [LARGE SCALE GENOMIC DNA]</scope>
    <source>
        <strain evidence="3">cv. Tatra</strain>
        <tissue evidence="2">Young leaves</tissue>
    </source>
</reference>
<feature type="region of interest" description="Disordered" evidence="1">
    <location>
        <begin position="1"/>
        <end position="151"/>
    </location>
</feature>
<reference evidence="2 3" key="1">
    <citation type="journal article" date="2014" name="Am. J. Bot.">
        <title>Genome assembly and annotation for red clover (Trifolium pratense; Fabaceae).</title>
        <authorList>
            <person name="Istvanek J."/>
            <person name="Jaros M."/>
            <person name="Krenek A."/>
            <person name="Repkova J."/>
        </authorList>
    </citation>
    <scope>NUCLEOTIDE SEQUENCE [LARGE SCALE GENOMIC DNA]</scope>
    <source>
        <strain evidence="3">cv. Tatra</strain>
        <tissue evidence="2">Young leaves</tissue>
    </source>
</reference>
<sequence length="151" mass="16650">MKSGTDPTSEIPRHEGLTNSADSPTLADLMQQDGTGEKEDANERKKSVRKNKRSSIAGVEDKGGKTSRKTRKQSVHKTAKNSLNEPIEDDDDVLDPPYEFDGDELEENDDENEVDNSSKKKRASTSSKKKSVAKNGKTSGKRKKANDDLDK</sequence>
<accession>A0A2K3JR64</accession>
<feature type="compositionally biased region" description="Basic residues" evidence="1">
    <location>
        <begin position="119"/>
        <end position="132"/>
    </location>
</feature>
<feature type="compositionally biased region" description="Acidic residues" evidence="1">
    <location>
        <begin position="86"/>
        <end position="114"/>
    </location>
</feature>
<dbReference type="EMBL" id="ASHM01119948">
    <property type="protein sequence ID" value="PNX56527.1"/>
    <property type="molecule type" value="Genomic_DNA"/>
</dbReference>
<feature type="compositionally biased region" description="Basic residues" evidence="1">
    <location>
        <begin position="65"/>
        <end position="79"/>
    </location>
</feature>
<evidence type="ECO:0000313" key="3">
    <source>
        <dbReference type="Proteomes" id="UP000236291"/>
    </source>
</evidence>
<protein>
    <submittedName>
        <fullName evidence="2">Transcription factor TFIIIB component</fullName>
    </submittedName>
</protein>
<gene>
    <name evidence="2" type="ORF">L195_g058250</name>
</gene>